<reference evidence="1 2" key="1">
    <citation type="submission" date="2016-10" db="EMBL/GenBank/DDBJ databases">
        <authorList>
            <person name="de Groot N.N."/>
        </authorList>
    </citation>
    <scope>NUCLEOTIDE SEQUENCE [LARGE SCALE GENOMIC DNA]</scope>
    <source>
        <strain evidence="1 2">DSM 21019</strain>
    </source>
</reference>
<organism evidence="1 2">
    <name type="scientific">Robiginitalea myxolifaciens</name>
    <dbReference type="NCBI Taxonomy" id="400055"/>
    <lineage>
        <taxon>Bacteria</taxon>
        <taxon>Pseudomonadati</taxon>
        <taxon>Bacteroidota</taxon>
        <taxon>Flavobacteriia</taxon>
        <taxon>Flavobacteriales</taxon>
        <taxon>Flavobacteriaceae</taxon>
        <taxon>Robiginitalea</taxon>
    </lineage>
</organism>
<dbReference type="Proteomes" id="UP000199534">
    <property type="component" value="Unassembled WGS sequence"/>
</dbReference>
<accession>A0A1I6HBW4</accession>
<sequence>MKHLKYLIREIISVIIGILIALSVSNWREEQKDQQYLRQINKSINLELEESLEDIAASIPKQQTLIDSIGYYMNDESISIFEIITRSGGIQRPTIITSSWKAIANTKIELIDFEQIATLTEIEESKDLIELKSEKLVDYIFENLKSTDPEKKEIFFLFSKEMLSTTKYTFTEVETYLTKVREEEVQYK</sequence>
<gene>
    <name evidence="1" type="ORF">SAMN04490243_2523</name>
</gene>
<name>A0A1I6HBW4_9FLAO</name>
<dbReference type="AlphaFoldDB" id="A0A1I6HBW4"/>
<proteinExistence type="predicted"/>
<dbReference type="STRING" id="400055.SAMN04490243_2523"/>
<dbReference type="EMBL" id="FOYQ01000002">
    <property type="protein sequence ID" value="SFR51850.1"/>
    <property type="molecule type" value="Genomic_DNA"/>
</dbReference>
<evidence type="ECO:0000313" key="1">
    <source>
        <dbReference type="EMBL" id="SFR51850.1"/>
    </source>
</evidence>
<keyword evidence="2" id="KW-1185">Reference proteome</keyword>
<protein>
    <submittedName>
        <fullName evidence="1">Uncharacterized protein</fullName>
    </submittedName>
</protein>
<evidence type="ECO:0000313" key="2">
    <source>
        <dbReference type="Proteomes" id="UP000199534"/>
    </source>
</evidence>
<dbReference type="OrthoDB" id="713837at2"/>
<dbReference type="RefSeq" id="WP_092982911.1">
    <property type="nucleotide sequence ID" value="NZ_FOYQ01000002.1"/>
</dbReference>